<evidence type="ECO:0000313" key="10">
    <source>
        <dbReference type="EMBL" id="MFD1864548.1"/>
    </source>
</evidence>
<comment type="subunit">
    <text evidence="9">Homodimer.</text>
</comment>
<dbReference type="NCBIfam" id="TIGR01768">
    <property type="entry name" value="GGGP-family"/>
    <property type="match status" value="1"/>
</dbReference>
<evidence type="ECO:0000256" key="8">
    <source>
        <dbReference type="ARBA" id="ARBA00048318"/>
    </source>
</evidence>
<dbReference type="RefSeq" id="WP_377340680.1">
    <property type="nucleotide sequence ID" value="NZ_JBHUFW010000014.1"/>
</dbReference>
<keyword evidence="4 9" id="KW-0460">Magnesium</keyword>
<gene>
    <name evidence="9" type="primary">pcrB</name>
    <name evidence="10" type="ORF">ACFSDB_16720</name>
</gene>
<dbReference type="InterPro" id="IPR038597">
    <property type="entry name" value="GGGP/HepGP_synthase_sf"/>
</dbReference>
<dbReference type="Gene3D" id="3.20.20.390">
    <property type="entry name" value="FMN-linked oxidoreductases"/>
    <property type="match status" value="1"/>
</dbReference>
<organism evidence="10 11">
    <name type="scientific">Planococcus chinensis</name>
    <dbReference type="NCBI Taxonomy" id="272917"/>
    <lineage>
        <taxon>Bacteria</taxon>
        <taxon>Bacillati</taxon>
        <taxon>Bacillota</taxon>
        <taxon>Bacilli</taxon>
        <taxon>Bacillales</taxon>
        <taxon>Caryophanaceae</taxon>
        <taxon>Planococcus</taxon>
    </lineage>
</organism>
<keyword evidence="1 9" id="KW-0444">Lipid biosynthesis</keyword>
<accession>A0ABW4QLQ1</accession>
<comment type="catalytic activity">
    <reaction evidence="8 9">
        <text>sn-glycerol 1-phosphate + all-trans-heptaprenyl diphosphate = 3-heptaprenyl-sn-glycero-1-phosphate + diphosphate</text>
        <dbReference type="Rhea" id="RHEA:33495"/>
        <dbReference type="ChEBI" id="CHEBI:33019"/>
        <dbReference type="ChEBI" id="CHEBI:57685"/>
        <dbReference type="ChEBI" id="CHEBI:58206"/>
        <dbReference type="ChEBI" id="CHEBI:64781"/>
        <dbReference type="EC" id="2.5.1.n9"/>
    </reaction>
</comment>
<reference evidence="11" key="1">
    <citation type="journal article" date="2019" name="Int. J. Syst. Evol. Microbiol.">
        <title>The Global Catalogue of Microorganisms (GCM) 10K type strain sequencing project: providing services to taxonomists for standard genome sequencing and annotation.</title>
        <authorList>
            <consortium name="The Broad Institute Genomics Platform"/>
            <consortium name="The Broad Institute Genome Sequencing Center for Infectious Disease"/>
            <person name="Wu L."/>
            <person name="Ma J."/>
        </authorList>
    </citation>
    <scope>NUCLEOTIDE SEQUENCE [LARGE SCALE GENOMIC DNA]</scope>
    <source>
        <strain evidence="11">CGMCC 1.15475</strain>
    </source>
</reference>
<dbReference type="Pfam" id="PF01884">
    <property type="entry name" value="PcrB"/>
    <property type="match status" value="1"/>
</dbReference>
<feature type="binding site" evidence="9">
    <location>
        <position position="13"/>
    </location>
    <ligand>
        <name>sn-glycerol 1-phosphate</name>
        <dbReference type="ChEBI" id="CHEBI:57685"/>
    </ligand>
</feature>
<feature type="binding site" evidence="9">
    <location>
        <position position="15"/>
    </location>
    <ligand>
        <name>Mg(2+)</name>
        <dbReference type="ChEBI" id="CHEBI:18420"/>
    </ligand>
</feature>
<evidence type="ECO:0000256" key="5">
    <source>
        <dbReference type="ARBA" id="ARBA00023098"/>
    </source>
</evidence>
<dbReference type="CDD" id="cd02812">
    <property type="entry name" value="PcrB_like"/>
    <property type="match status" value="1"/>
</dbReference>
<evidence type="ECO:0000256" key="3">
    <source>
        <dbReference type="ARBA" id="ARBA00022723"/>
    </source>
</evidence>
<comment type="cofactor">
    <cofactor evidence="9">
        <name>Mg(2+)</name>
        <dbReference type="ChEBI" id="CHEBI:18420"/>
    </cofactor>
</comment>
<sequence>MIVDFQTWRHVFKLDPAKTIPDGQLERICESGTDAILIGGSDNVTLDNVLDLMSRVRRFTVPVVLEVSAIDSVTPGFDYYFIPTVLNSSDPRWIKGLHHEAIREYGDLMDWEELVPEGYCILNPACKAAELTKADTALSTEDVLAYARMAEHFFRLPIFYLEYSGTYGDPALVREVKNVLKETRLFYGGGVDSAEKAQEMAQLADTLVVGNIIYEDLEAALATVQAVAETGKQSL</sequence>
<evidence type="ECO:0000256" key="9">
    <source>
        <dbReference type="HAMAP-Rule" id="MF_00112"/>
    </source>
</evidence>
<evidence type="ECO:0000256" key="6">
    <source>
        <dbReference type="ARBA" id="ARBA00023209"/>
    </source>
</evidence>
<evidence type="ECO:0000256" key="7">
    <source>
        <dbReference type="ARBA" id="ARBA00023264"/>
    </source>
</evidence>
<dbReference type="InterPro" id="IPR008205">
    <property type="entry name" value="GGGP_HepGP_synthase"/>
</dbReference>
<dbReference type="EMBL" id="JBHUFW010000014">
    <property type="protein sequence ID" value="MFD1864548.1"/>
    <property type="molecule type" value="Genomic_DNA"/>
</dbReference>
<dbReference type="HAMAP" id="MF_00112">
    <property type="entry name" value="GGGP_HepGP_synthase"/>
    <property type="match status" value="1"/>
</dbReference>
<evidence type="ECO:0000256" key="1">
    <source>
        <dbReference type="ARBA" id="ARBA00022516"/>
    </source>
</evidence>
<keyword evidence="7 9" id="KW-1208">Phospholipid metabolism</keyword>
<evidence type="ECO:0000256" key="2">
    <source>
        <dbReference type="ARBA" id="ARBA00022679"/>
    </source>
</evidence>
<name>A0ABW4QLQ1_9BACL</name>
<dbReference type="PANTHER" id="PTHR40029">
    <property type="match status" value="1"/>
</dbReference>
<keyword evidence="2 9" id="KW-0808">Transferase</keyword>
<comment type="caution">
    <text evidence="10">The sequence shown here is derived from an EMBL/GenBank/DDBJ whole genome shotgun (WGS) entry which is preliminary data.</text>
</comment>
<comment type="pathway">
    <text evidence="9">Membrane lipid metabolism; glycerophospholipid metabolism.</text>
</comment>
<evidence type="ECO:0000256" key="4">
    <source>
        <dbReference type="ARBA" id="ARBA00022842"/>
    </source>
</evidence>
<keyword evidence="5 9" id="KW-0443">Lipid metabolism</keyword>
<dbReference type="Proteomes" id="UP001597273">
    <property type="component" value="Unassembled WGS sequence"/>
</dbReference>
<feature type="binding site" evidence="9">
    <location>
        <position position="190"/>
    </location>
    <ligand>
        <name>sn-glycerol 1-phosphate</name>
        <dbReference type="ChEBI" id="CHEBI:57685"/>
    </ligand>
</feature>
<dbReference type="NCBIfam" id="NF003199">
    <property type="entry name" value="PRK04169.1-3"/>
    <property type="match status" value="1"/>
</dbReference>
<feature type="binding site" evidence="9">
    <location>
        <begin position="210"/>
        <end position="211"/>
    </location>
    <ligand>
        <name>sn-glycerol 1-phosphate</name>
        <dbReference type="ChEBI" id="CHEBI:57685"/>
    </ligand>
</feature>
<protein>
    <recommendedName>
        <fullName evidence="9">Heptaprenylglyceryl phosphate synthase</fullName>
        <shortName evidence="9">HepGP synthase</shortName>
        <ecNumber evidence="9">2.5.1.n9</ecNumber>
    </recommendedName>
    <alternativeName>
        <fullName evidence="9">Glycerol-1-phosphate heptaprenyltransferase</fullName>
    </alternativeName>
</protein>
<feature type="binding site" evidence="9">
    <location>
        <position position="41"/>
    </location>
    <ligand>
        <name>Mg(2+)</name>
        <dbReference type="ChEBI" id="CHEBI:18420"/>
    </ligand>
</feature>
<keyword evidence="11" id="KW-1185">Reference proteome</keyword>
<keyword evidence="6 9" id="KW-0594">Phospholipid biosynthesis</keyword>
<dbReference type="GO" id="GO:0016740">
    <property type="term" value="F:transferase activity"/>
    <property type="evidence" value="ECO:0007669"/>
    <property type="project" value="UniProtKB-KW"/>
</dbReference>
<evidence type="ECO:0000313" key="11">
    <source>
        <dbReference type="Proteomes" id="UP001597273"/>
    </source>
</evidence>
<comment type="function">
    <text evidence="9">Prenyltransferase that catalyzes in vivo the transfer of the heptaprenyl moiety of heptaprenyl pyrophosphate (HepPP; 35 carbon atoms) to the C3 hydroxyl of sn-glycerol-1-phosphate (G1P), producing heptaprenylglyceryl phosphate (HepGP). This reaction is an ether-bond-formation step in the biosynthesis of archaea-type G1P-based membrane lipids found in Bacillales.</text>
</comment>
<dbReference type="SUPFAM" id="SSF51395">
    <property type="entry name" value="FMN-linked oxidoreductases"/>
    <property type="match status" value="1"/>
</dbReference>
<proteinExistence type="inferred from homology"/>
<dbReference type="NCBIfam" id="NF003197">
    <property type="entry name" value="PRK04169.1-1"/>
    <property type="match status" value="1"/>
</dbReference>
<feature type="binding site" evidence="9">
    <location>
        <begin position="160"/>
        <end position="165"/>
    </location>
    <ligand>
        <name>sn-glycerol 1-phosphate</name>
        <dbReference type="ChEBI" id="CHEBI:57685"/>
    </ligand>
</feature>
<keyword evidence="3 9" id="KW-0479">Metal-binding</keyword>
<comment type="caution">
    <text evidence="9">Lacks conserved residue(s) required for the propagation of feature annotation.</text>
</comment>
<comment type="similarity">
    <text evidence="9">Belongs to the GGGP/HepGP synthase family. Group I subfamily.</text>
</comment>
<dbReference type="InterPro" id="IPR039074">
    <property type="entry name" value="GGGP/HepGP_synthase_I"/>
</dbReference>
<dbReference type="PANTHER" id="PTHR40029:SF2">
    <property type="entry name" value="HEPTAPRENYLGLYCERYL PHOSPHATE SYNTHASE"/>
    <property type="match status" value="1"/>
</dbReference>
<dbReference type="EC" id="2.5.1.n9" evidence="9"/>